<dbReference type="AlphaFoldDB" id="A0A1W2AF41"/>
<reference evidence="3 4" key="1">
    <citation type="submission" date="2017-04" db="EMBL/GenBank/DDBJ databases">
        <authorList>
            <person name="Afonso C.L."/>
            <person name="Miller P.J."/>
            <person name="Scott M.A."/>
            <person name="Spackman E."/>
            <person name="Goraichik I."/>
            <person name="Dimitrov K.M."/>
            <person name="Suarez D.L."/>
            <person name="Swayne D.E."/>
        </authorList>
    </citation>
    <scope>NUCLEOTIDE SEQUENCE [LARGE SCALE GENOMIC DNA]</scope>
    <source>
        <strain evidence="3 4">CGMCC 1.12708</strain>
    </source>
</reference>
<evidence type="ECO:0000313" key="4">
    <source>
        <dbReference type="Proteomes" id="UP000192393"/>
    </source>
</evidence>
<evidence type="ECO:0000259" key="2">
    <source>
        <dbReference type="Pfam" id="PF18864"/>
    </source>
</evidence>
<evidence type="ECO:0000313" key="3">
    <source>
        <dbReference type="EMBL" id="SMC59286.1"/>
    </source>
</evidence>
<evidence type="ECO:0000256" key="1">
    <source>
        <dbReference type="SAM" id="Coils"/>
    </source>
</evidence>
<keyword evidence="1" id="KW-0175">Coiled coil</keyword>
<accession>A0A1W2AF41</accession>
<dbReference type="Pfam" id="PF18864">
    <property type="entry name" value="AbiTii"/>
    <property type="match status" value="1"/>
</dbReference>
<gene>
    <name evidence="3" type="ORF">SAMN06296427_104110</name>
</gene>
<dbReference type="RefSeq" id="WP_084017032.1">
    <property type="nucleotide sequence ID" value="NZ_FWXS01000004.1"/>
</dbReference>
<name>A0A1W2AF41_9FLAO</name>
<organism evidence="3 4">
    <name type="scientific">Moheibacter sediminis</name>
    <dbReference type="NCBI Taxonomy" id="1434700"/>
    <lineage>
        <taxon>Bacteria</taxon>
        <taxon>Pseudomonadati</taxon>
        <taxon>Bacteroidota</taxon>
        <taxon>Flavobacteriia</taxon>
        <taxon>Flavobacteriales</taxon>
        <taxon>Weeksellaceae</taxon>
        <taxon>Moheibacter</taxon>
    </lineage>
</organism>
<protein>
    <recommendedName>
        <fullName evidence="2">AbiTii domain-containing protein</fullName>
    </recommendedName>
</protein>
<dbReference type="EMBL" id="FWXS01000004">
    <property type="protein sequence ID" value="SMC59286.1"/>
    <property type="molecule type" value="Genomic_DNA"/>
</dbReference>
<feature type="domain" description="AbiTii" evidence="2">
    <location>
        <begin position="2"/>
        <end position="198"/>
    </location>
</feature>
<keyword evidence="4" id="KW-1185">Reference proteome</keyword>
<dbReference type="InterPro" id="IPR041304">
    <property type="entry name" value="AbiTii"/>
</dbReference>
<proteinExistence type="predicted"/>
<dbReference type="Proteomes" id="UP000192393">
    <property type="component" value="Unassembled WGS sequence"/>
</dbReference>
<feature type="coiled-coil region" evidence="1">
    <location>
        <begin position="164"/>
        <end position="191"/>
    </location>
</feature>
<sequence length="298" mass="34292">MIKELITDIAYDKIKLSQGLTRAKLIANEIKNDIFSKWLNKELEGYEYQDEYLPSYRKIWSLIELVMEIPGGKFNTFPVIVPEDMDEKFKESVNNHFIIEPISIVEAQIESIDKPKGYINLPPQMIEILAKPFKPQITLYRGVIRKAQREIGKVHYQSVIELTKQKLLDTLMQLNNEFPNLENKYEMTEENKDKVQHIITNNIYGNSNPLNIATGNNNVQTINITSLKSEDVEKLKSYGVTEEEVEELKTIIEAKTNDQPKFVEKTMKWLGGVTASVAGRGLYENIPAITDFIHKLTL</sequence>
<dbReference type="OrthoDB" id="766804at2"/>